<evidence type="ECO:0000256" key="2">
    <source>
        <dbReference type="SAM" id="SignalP"/>
    </source>
</evidence>
<keyword evidence="2" id="KW-0732">Signal</keyword>
<evidence type="ECO:0000313" key="4">
    <source>
        <dbReference type="Proteomes" id="UP001501237"/>
    </source>
</evidence>
<sequence>MTNNLKPRLASLALALAVSAGVLGPAAGASAREARPTVSVTAQAGTTAVQHATATTAPAAAPAAAGAEKAPASSTTDAAKRGKWGEALKAIKKLLKKLPTKKLKAGIKAAKKGKAAVKAWYKSLSWKWRATLWIAMKIAGDSAWDALIHVLLSWTK</sequence>
<reference evidence="4" key="1">
    <citation type="journal article" date="2019" name="Int. J. Syst. Evol. Microbiol.">
        <title>The Global Catalogue of Microorganisms (GCM) 10K type strain sequencing project: providing services to taxonomists for standard genome sequencing and annotation.</title>
        <authorList>
            <consortium name="The Broad Institute Genomics Platform"/>
            <consortium name="The Broad Institute Genome Sequencing Center for Infectious Disease"/>
            <person name="Wu L."/>
            <person name="Ma J."/>
        </authorList>
    </citation>
    <scope>NUCLEOTIDE SEQUENCE [LARGE SCALE GENOMIC DNA]</scope>
    <source>
        <strain evidence="4">JCM 9377</strain>
    </source>
</reference>
<accession>A0ABP6QJ50</accession>
<comment type="caution">
    <text evidence="3">The sequence shown here is derived from an EMBL/GenBank/DDBJ whole genome shotgun (WGS) entry which is preliminary data.</text>
</comment>
<dbReference type="EMBL" id="BAAAUV010000024">
    <property type="protein sequence ID" value="GAA3233209.1"/>
    <property type="molecule type" value="Genomic_DNA"/>
</dbReference>
<dbReference type="RefSeq" id="WP_344836048.1">
    <property type="nucleotide sequence ID" value="NZ_BAAAUV010000024.1"/>
</dbReference>
<gene>
    <name evidence="3" type="ORF">GCM10010468_65660</name>
</gene>
<feature type="signal peptide" evidence="2">
    <location>
        <begin position="1"/>
        <end position="31"/>
    </location>
</feature>
<proteinExistence type="predicted"/>
<feature type="chain" id="PRO_5046178226" evidence="2">
    <location>
        <begin position="32"/>
        <end position="156"/>
    </location>
</feature>
<dbReference type="Proteomes" id="UP001501237">
    <property type="component" value="Unassembled WGS sequence"/>
</dbReference>
<feature type="region of interest" description="Disordered" evidence="1">
    <location>
        <begin position="51"/>
        <end position="80"/>
    </location>
</feature>
<feature type="compositionally biased region" description="Low complexity" evidence="1">
    <location>
        <begin position="51"/>
        <end position="75"/>
    </location>
</feature>
<keyword evidence="4" id="KW-1185">Reference proteome</keyword>
<name>A0ABP6QJ50_9ACTN</name>
<protein>
    <submittedName>
        <fullName evidence="3">Uncharacterized protein</fullName>
    </submittedName>
</protein>
<evidence type="ECO:0000313" key="3">
    <source>
        <dbReference type="EMBL" id="GAA3233209.1"/>
    </source>
</evidence>
<evidence type="ECO:0000256" key="1">
    <source>
        <dbReference type="SAM" id="MobiDB-lite"/>
    </source>
</evidence>
<organism evidence="3 4">
    <name type="scientific">Actinocorallia longicatena</name>
    <dbReference type="NCBI Taxonomy" id="111803"/>
    <lineage>
        <taxon>Bacteria</taxon>
        <taxon>Bacillati</taxon>
        <taxon>Actinomycetota</taxon>
        <taxon>Actinomycetes</taxon>
        <taxon>Streptosporangiales</taxon>
        <taxon>Thermomonosporaceae</taxon>
        <taxon>Actinocorallia</taxon>
    </lineage>
</organism>